<keyword evidence="7" id="KW-0808">Transferase</keyword>
<dbReference type="Proteomes" id="UP000194903">
    <property type="component" value="Unassembled WGS sequence"/>
</dbReference>
<keyword evidence="10" id="KW-0411">Iron-sulfur</keyword>
<evidence type="ECO:0000313" key="14">
    <source>
        <dbReference type="EMBL" id="OUM19811.1"/>
    </source>
</evidence>
<keyword evidence="15" id="KW-1185">Reference proteome</keyword>
<comment type="pathway">
    <text evidence="3">Cofactor biosynthesis; NAD(+) biosynthesis; quinolinate from iminoaspartate: step 1/1.</text>
</comment>
<dbReference type="EC" id="2.5.1.72" evidence="4 13"/>
<comment type="catalytic activity">
    <reaction evidence="11">
        <text>iminosuccinate + dihydroxyacetone phosphate = quinolinate + phosphate + 2 H2O + H(+)</text>
        <dbReference type="Rhea" id="RHEA:25888"/>
        <dbReference type="ChEBI" id="CHEBI:15377"/>
        <dbReference type="ChEBI" id="CHEBI:15378"/>
        <dbReference type="ChEBI" id="CHEBI:29959"/>
        <dbReference type="ChEBI" id="CHEBI:43474"/>
        <dbReference type="ChEBI" id="CHEBI:57642"/>
        <dbReference type="ChEBI" id="CHEBI:77875"/>
        <dbReference type="EC" id="2.5.1.72"/>
    </reaction>
    <physiologicalReaction direction="left-to-right" evidence="11">
        <dbReference type="Rhea" id="RHEA:25889"/>
    </physiologicalReaction>
</comment>
<dbReference type="EMBL" id="NHOC01000010">
    <property type="protein sequence ID" value="OUM19811.1"/>
    <property type="molecule type" value="Genomic_DNA"/>
</dbReference>
<comment type="cofactor">
    <cofactor evidence="1">
        <name>[4Fe-4S] cluster</name>
        <dbReference type="ChEBI" id="CHEBI:49883"/>
    </cofactor>
</comment>
<evidence type="ECO:0000256" key="13">
    <source>
        <dbReference type="NCBIfam" id="TIGR00550"/>
    </source>
</evidence>
<evidence type="ECO:0000256" key="6">
    <source>
        <dbReference type="ARBA" id="ARBA00022642"/>
    </source>
</evidence>
<keyword evidence="8" id="KW-0479">Metal-binding</keyword>
<keyword evidence="5" id="KW-0004">4Fe-4S</keyword>
<evidence type="ECO:0000256" key="2">
    <source>
        <dbReference type="ARBA" id="ARBA00003791"/>
    </source>
</evidence>
<dbReference type="InterPro" id="IPR036094">
    <property type="entry name" value="NadA_sf"/>
</dbReference>
<evidence type="ECO:0000256" key="5">
    <source>
        <dbReference type="ARBA" id="ARBA00022485"/>
    </source>
</evidence>
<dbReference type="NCBIfam" id="TIGR00550">
    <property type="entry name" value="nadA"/>
    <property type="match status" value="1"/>
</dbReference>
<dbReference type="GO" id="GO:0008987">
    <property type="term" value="F:quinolinate synthetase A activity"/>
    <property type="evidence" value="ECO:0007669"/>
    <property type="project" value="UniProtKB-UniRule"/>
</dbReference>
<name>A0A252F280_9FIRM</name>
<evidence type="ECO:0000313" key="15">
    <source>
        <dbReference type="Proteomes" id="UP000194903"/>
    </source>
</evidence>
<dbReference type="GO" id="GO:0046872">
    <property type="term" value="F:metal ion binding"/>
    <property type="evidence" value="ECO:0007669"/>
    <property type="project" value="UniProtKB-KW"/>
</dbReference>
<dbReference type="FunFam" id="3.40.50.10800:FF:000001">
    <property type="entry name" value="Quinolinate synthase A"/>
    <property type="match status" value="1"/>
</dbReference>
<gene>
    <name evidence="14" type="ORF">CBW42_11685</name>
</gene>
<evidence type="ECO:0000256" key="7">
    <source>
        <dbReference type="ARBA" id="ARBA00022679"/>
    </source>
</evidence>
<protein>
    <recommendedName>
        <fullName evidence="12 13">Quinolinate synthase</fullName>
        <ecNumber evidence="4 13">2.5.1.72</ecNumber>
    </recommendedName>
</protein>
<dbReference type="PANTHER" id="PTHR30573:SF0">
    <property type="entry name" value="QUINOLINATE SYNTHASE, CHLOROPLASTIC"/>
    <property type="match status" value="1"/>
</dbReference>
<dbReference type="UniPathway" id="UPA00253">
    <property type="reaction ID" value="UER00327"/>
</dbReference>
<evidence type="ECO:0000256" key="4">
    <source>
        <dbReference type="ARBA" id="ARBA00012669"/>
    </source>
</evidence>
<dbReference type="Pfam" id="PF02445">
    <property type="entry name" value="NadA"/>
    <property type="match status" value="1"/>
</dbReference>
<comment type="caution">
    <text evidence="14">The sequence shown here is derived from an EMBL/GenBank/DDBJ whole genome shotgun (WGS) entry which is preliminary data.</text>
</comment>
<dbReference type="PANTHER" id="PTHR30573">
    <property type="entry name" value="QUINOLINATE SYNTHETASE A"/>
    <property type="match status" value="1"/>
</dbReference>
<reference evidence="14 15" key="1">
    <citation type="submission" date="2017-05" db="EMBL/GenBank/DDBJ databases">
        <title>Butyricicoccus porcorum sp. nov. a butyrate-producing bacterium from the swine intestinal tract.</title>
        <authorList>
            <person name="Trachsel J."/>
            <person name="Humphrey S."/>
            <person name="Allen H.K."/>
        </authorList>
    </citation>
    <scope>NUCLEOTIDE SEQUENCE [LARGE SCALE GENOMIC DNA]</scope>
    <source>
        <strain evidence="14">BB10</strain>
    </source>
</reference>
<evidence type="ECO:0000256" key="8">
    <source>
        <dbReference type="ARBA" id="ARBA00022723"/>
    </source>
</evidence>
<evidence type="ECO:0000256" key="10">
    <source>
        <dbReference type="ARBA" id="ARBA00023014"/>
    </source>
</evidence>
<dbReference type="RefSeq" id="WP_087021711.1">
    <property type="nucleotide sequence ID" value="NZ_NHOC01000010.1"/>
</dbReference>
<comment type="function">
    <text evidence="2">Catalyzes the condensation of iminoaspartate with dihydroxyacetone phosphate to form quinolinate.</text>
</comment>
<keyword evidence="6" id="KW-0662">Pyridine nucleotide biosynthesis</keyword>
<dbReference type="NCBIfam" id="NF006878">
    <property type="entry name" value="PRK09375.1-2"/>
    <property type="match status" value="1"/>
</dbReference>
<dbReference type="OrthoDB" id="9801204at2"/>
<accession>A0A252F280</accession>
<dbReference type="AlphaFoldDB" id="A0A252F280"/>
<sequence>MIREIQDEILRLKKEQDVCILAHSYQAREIAEVADFVGDSYQLSVKATTAPQKTVIMCGVRFMAETVKILSPEKTVYLANPIAGCPMAEQMDRDLISMWKRANPDYTVVAYINTTAELKTICDVCVTSSSAVKIVKKLESDKIVFIPDCNLGQYVADQVPEKEIKLLQGGCPIHAAVTAKDVEKARAQHPDALLLVHPECVPAVVNQADFVGSTSAIMEYAKASDAKEFIIGTEISIAEHLQYDCPKKEFYPLSKKLICPNMKSTTLVDVLHVLQGRAGEEIRMDEETRLAAKRCIDEMIRLG</sequence>
<evidence type="ECO:0000256" key="11">
    <source>
        <dbReference type="ARBA" id="ARBA00050125"/>
    </source>
</evidence>
<evidence type="ECO:0000256" key="9">
    <source>
        <dbReference type="ARBA" id="ARBA00023004"/>
    </source>
</evidence>
<evidence type="ECO:0000256" key="3">
    <source>
        <dbReference type="ARBA" id="ARBA00005065"/>
    </source>
</evidence>
<evidence type="ECO:0000256" key="12">
    <source>
        <dbReference type="ARBA" id="ARBA00073059"/>
    </source>
</evidence>
<evidence type="ECO:0000256" key="1">
    <source>
        <dbReference type="ARBA" id="ARBA00001966"/>
    </source>
</evidence>
<proteinExistence type="predicted"/>
<dbReference type="InterPro" id="IPR003473">
    <property type="entry name" value="NadA"/>
</dbReference>
<keyword evidence="9" id="KW-0408">Iron</keyword>
<dbReference type="Gene3D" id="3.40.50.10800">
    <property type="entry name" value="NadA-like"/>
    <property type="match status" value="3"/>
</dbReference>
<dbReference type="GO" id="GO:0051539">
    <property type="term" value="F:4 iron, 4 sulfur cluster binding"/>
    <property type="evidence" value="ECO:0007669"/>
    <property type="project" value="UniProtKB-KW"/>
</dbReference>
<dbReference type="GO" id="GO:0034628">
    <property type="term" value="P:'de novo' NAD+ biosynthetic process from L-aspartate"/>
    <property type="evidence" value="ECO:0007669"/>
    <property type="project" value="TreeGrafter"/>
</dbReference>
<dbReference type="SUPFAM" id="SSF142754">
    <property type="entry name" value="NadA-like"/>
    <property type="match status" value="1"/>
</dbReference>
<organism evidence="14 15">
    <name type="scientific">Butyricicoccus porcorum</name>
    <dbReference type="NCBI Taxonomy" id="1945634"/>
    <lineage>
        <taxon>Bacteria</taxon>
        <taxon>Bacillati</taxon>
        <taxon>Bacillota</taxon>
        <taxon>Clostridia</taxon>
        <taxon>Eubacteriales</taxon>
        <taxon>Butyricicoccaceae</taxon>
        <taxon>Butyricicoccus</taxon>
    </lineage>
</organism>